<dbReference type="EMBL" id="BFAD01000001">
    <property type="protein sequence ID" value="GBE77879.1"/>
    <property type="molecule type" value="Genomic_DNA"/>
</dbReference>
<dbReference type="OrthoDB" id="5345779at2759"/>
<dbReference type="STRING" id="139825.A0A401G6V4"/>
<dbReference type="AlphaFoldDB" id="A0A401G6V4"/>
<evidence type="ECO:0008006" key="4">
    <source>
        <dbReference type="Google" id="ProtNLM"/>
    </source>
</evidence>
<evidence type="ECO:0000313" key="2">
    <source>
        <dbReference type="EMBL" id="GBE77879.1"/>
    </source>
</evidence>
<sequence length="497" mass="56932">MAFQLPNELWLAIFNFAVEDETLFEHSLLTSMAESAWFKMIYGDWSLRAPQETSNLMQRRSYTTKTAIVSTCRTWRKLGSEFLFRCLFFNDPACLRKLCPVLDSDNHLGWWTKRLHITRYYAVGGVTMDDMEHVLVSTIRRCPNLEIFVVNWSISTSLSSVINALCMYCPLSLRTLHIHIPPAALAKIILMLESLPRLVAVYLEFDGQHPETLHLGSASGIALSLPKLRQLSLRGSFQEFIEQAIGWTMPALDNLSLDFLNYREDIPDIIEFLTHHGSDLTFLDINCIPALEVATILDLCPLLTTFCFNLDWRLPVMDNDPLRCALVHRPHANITTIGCHQLLYAFGVGYAATYATVDPLTTHVVRRRNDVNFAALNKQNFPRLQCVRVLSRMLLRDLEAADGPHESCFERWERWWNQCASQRVRLEDCTGALFGTLPLNDDQEEEEKAEKPELAKSTPEQGLVELRQLLAECKQMSNAVSHERFGRQYLLQGQTEY</sequence>
<dbReference type="Proteomes" id="UP000287166">
    <property type="component" value="Unassembled WGS sequence"/>
</dbReference>
<feature type="region of interest" description="Disordered" evidence="1">
    <location>
        <begin position="440"/>
        <end position="459"/>
    </location>
</feature>
<dbReference type="Gene3D" id="3.80.10.10">
    <property type="entry name" value="Ribonuclease Inhibitor"/>
    <property type="match status" value="1"/>
</dbReference>
<dbReference type="InParanoid" id="A0A401G6V4"/>
<dbReference type="GeneID" id="38774796"/>
<reference evidence="2 3" key="1">
    <citation type="journal article" date="2018" name="Sci. Rep.">
        <title>Genome sequence of the cauliflower mushroom Sparassis crispa (Hanabiratake) and its association with beneficial usage.</title>
        <authorList>
            <person name="Kiyama R."/>
            <person name="Furutani Y."/>
            <person name="Kawaguchi K."/>
            <person name="Nakanishi T."/>
        </authorList>
    </citation>
    <scope>NUCLEOTIDE SEQUENCE [LARGE SCALE GENOMIC DNA]</scope>
</reference>
<comment type="caution">
    <text evidence="2">The sequence shown here is derived from an EMBL/GenBank/DDBJ whole genome shotgun (WGS) entry which is preliminary data.</text>
</comment>
<name>A0A401G6V4_9APHY</name>
<dbReference type="SUPFAM" id="SSF52047">
    <property type="entry name" value="RNI-like"/>
    <property type="match status" value="1"/>
</dbReference>
<dbReference type="RefSeq" id="XP_027608792.1">
    <property type="nucleotide sequence ID" value="XM_027752991.1"/>
</dbReference>
<keyword evidence="3" id="KW-1185">Reference proteome</keyword>
<protein>
    <recommendedName>
        <fullName evidence="4">F-box domain-containing protein</fullName>
    </recommendedName>
</protein>
<proteinExistence type="predicted"/>
<gene>
    <name evidence="2" type="ORF">SCP_0107610</name>
</gene>
<evidence type="ECO:0000313" key="3">
    <source>
        <dbReference type="Proteomes" id="UP000287166"/>
    </source>
</evidence>
<evidence type="ECO:0000256" key="1">
    <source>
        <dbReference type="SAM" id="MobiDB-lite"/>
    </source>
</evidence>
<organism evidence="2 3">
    <name type="scientific">Sparassis crispa</name>
    <dbReference type="NCBI Taxonomy" id="139825"/>
    <lineage>
        <taxon>Eukaryota</taxon>
        <taxon>Fungi</taxon>
        <taxon>Dikarya</taxon>
        <taxon>Basidiomycota</taxon>
        <taxon>Agaricomycotina</taxon>
        <taxon>Agaricomycetes</taxon>
        <taxon>Polyporales</taxon>
        <taxon>Sparassidaceae</taxon>
        <taxon>Sparassis</taxon>
    </lineage>
</organism>
<dbReference type="InterPro" id="IPR032675">
    <property type="entry name" value="LRR_dom_sf"/>
</dbReference>
<accession>A0A401G6V4</accession>